<proteinExistence type="predicted"/>
<dbReference type="EMBL" id="WNDX01000039">
    <property type="protein sequence ID" value="KAF1044744.1"/>
    <property type="molecule type" value="Genomic_DNA"/>
</dbReference>
<dbReference type="AlphaFoldDB" id="A0A7V8FXS1"/>
<evidence type="ECO:0000313" key="1">
    <source>
        <dbReference type="EMBL" id="KAF1044744.1"/>
    </source>
</evidence>
<dbReference type="Pfam" id="PF10722">
    <property type="entry name" value="YbjN"/>
    <property type="match status" value="1"/>
</dbReference>
<organism evidence="1 2">
    <name type="scientific">Herbaspirillum frisingense</name>
    <dbReference type="NCBI Taxonomy" id="92645"/>
    <lineage>
        <taxon>Bacteria</taxon>
        <taxon>Pseudomonadati</taxon>
        <taxon>Pseudomonadota</taxon>
        <taxon>Betaproteobacteria</taxon>
        <taxon>Burkholderiales</taxon>
        <taxon>Oxalobacteraceae</taxon>
        <taxon>Herbaspirillum</taxon>
    </lineage>
</organism>
<evidence type="ECO:0008006" key="3">
    <source>
        <dbReference type="Google" id="ProtNLM"/>
    </source>
</evidence>
<dbReference type="InterPro" id="IPR019660">
    <property type="entry name" value="Put_sensory_transdc_reg_YbjN"/>
</dbReference>
<gene>
    <name evidence="1" type="ORF">GAK35_01637</name>
</gene>
<evidence type="ECO:0000313" key="2">
    <source>
        <dbReference type="Proteomes" id="UP000462435"/>
    </source>
</evidence>
<accession>A0A7V8FXS1</accession>
<reference evidence="2" key="1">
    <citation type="journal article" date="2020" name="MBio">
        <title>Horizontal gene transfer to a defensive symbiont with a reduced genome amongst a multipartite beetle microbiome.</title>
        <authorList>
            <person name="Waterworth S.C."/>
            <person name="Florez L.V."/>
            <person name="Rees E.R."/>
            <person name="Hertweck C."/>
            <person name="Kaltenpoth M."/>
            <person name="Kwan J.C."/>
        </authorList>
    </citation>
    <scope>NUCLEOTIDE SEQUENCE [LARGE SCALE GENOMIC DNA]</scope>
</reference>
<sequence length="186" mass="19786">MSKIADKAAATENTAADPHAAGNLVYAVTPEQIADAIKAVGCAVTMLEQNGLPMVHSASHGVGFQVLWGNPAAEAGKYIDFTLSCPLRVQEGALPEGLIAEWHRAKRFARLVQHGDMISLEMDVMVVGGVSANYVPMMMQLWTQMMGQLFLHLRNFDGAGKAAAQAEAGAQRQTVQNEEVQAAPAA</sequence>
<dbReference type="Proteomes" id="UP000462435">
    <property type="component" value="Unassembled WGS sequence"/>
</dbReference>
<protein>
    <recommendedName>
        <fullName evidence="3">YbjN domain-containing protein</fullName>
    </recommendedName>
</protein>
<name>A0A7V8FXS1_9BURK</name>
<comment type="caution">
    <text evidence="1">The sequence shown here is derived from an EMBL/GenBank/DDBJ whole genome shotgun (WGS) entry which is preliminary data.</text>
</comment>